<dbReference type="PANTHER" id="PTHR24095">
    <property type="entry name" value="ACETYL-COENZYME A SYNTHETASE"/>
    <property type="match status" value="1"/>
</dbReference>
<keyword evidence="4" id="KW-0436">Ligase</keyword>
<dbReference type="Pfam" id="PF13193">
    <property type="entry name" value="AMP-binding_C"/>
    <property type="match status" value="1"/>
</dbReference>
<dbReference type="InterPro" id="IPR001753">
    <property type="entry name" value="Enoyl-CoA_hydra/iso"/>
</dbReference>
<dbReference type="InterPro" id="IPR013149">
    <property type="entry name" value="ADH-like_C"/>
</dbReference>
<dbReference type="InterPro" id="IPR020845">
    <property type="entry name" value="AMP-binding_CS"/>
</dbReference>
<dbReference type="InterPro" id="IPR025110">
    <property type="entry name" value="AMP-bd_C"/>
</dbReference>
<evidence type="ECO:0000313" key="10">
    <source>
        <dbReference type="EMBL" id="PSR35318.1"/>
    </source>
</evidence>
<dbReference type="Gene3D" id="3.30.300.30">
    <property type="match status" value="1"/>
</dbReference>
<evidence type="ECO:0000256" key="3">
    <source>
        <dbReference type="ARBA" id="ARBA00022553"/>
    </source>
</evidence>
<comment type="caution">
    <text evidence="10">The sequence shown here is derived from an EMBL/GenBank/DDBJ whole genome shotgun (WGS) entry which is preliminary data.</text>
</comment>
<dbReference type="GO" id="GO:0005829">
    <property type="term" value="C:cytosol"/>
    <property type="evidence" value="ECO:0007669"/>
    <property type="project" value="TreeGrafter"/>
</dbReference>
<dbReference type="SUPFAM" id="SSF50129">
    <property type="entry name" value="GroES-like"/>
    <property type="match status" value="1"/>
</dbReference>
<dbReference type="EC" id="6.2.1.1" evidence="1"/>
<dbReference type="SUPFAM" id="SSF56801">
    <property type="entry name" value="Acetyl-CoA synthetase-like"/>
    <property type="match status" value="1"/>
</dbReference>
<dbReference type="CDD" id="cd06558">
    <property type="entry name" value="crotonase-like"/>
    <property type="match status" value="1"/>
</dbReference>
<keyword evidence="7" id="KW-0007">Acetylation</keyword>
<dbReference type="GO" id="GO:0005524">
    <property type="term" value="F:ATP binding"/>
    <property type="evidence" value="ECO:0007669"/>
    <property type="project" value="UniProtKB-KW"/>
</dbReference>
<dbReference type="InterPro" id="IPR029045">
    <property type="entry name" value="ClpP/crotonase-like_dom_sf"/>
</dbReference>
<dbReference type="InterPro" id="IPR042099">
    <property type="entry name" value="ANL_N_sf"/>
</dbReference>
<dbReference type="SMART" id="SM00829">
    <property type="entry name" value="PKS_ER"/>
    <property type="match status" value="1"/>
</dbReference>
<keyword evidence="2" id="KW-0596">Phosphopantetheine</keyword>
<dbReference type="InterPro" id="IPR000873">
    <property type="entry name" value="AMP-dep_synth/lig_dom"/>
</dbReference>
<dbReference type="Gene3D" id="3.90.180.10">
    <property type="entry name" value="Medium-chain alcohol dehydrogenases, catalytic domain"/>
    <property type="match status" value="2"/>
</dbReference>
<accession>A0A2T2XLK6</accession>
<dbReference type="Gene3D" id="3.40.50.12780">
    <property type="entry name" value="N-terminal domain of ligase-like"/>
    <property type="match status" value="2"/>
</dbReference>
<dbReference type="Gene3D" id="3.40.50.720">
    <property type="entry name" value="NAD(P)-binding Rossmann-like Domain"/>
    <property type="match status" value="2"/>
</dbReference>
<dbReference type="InterPro" id="IPR018376">
    <property type="entry name" value="Enoyl-CoA_hyd/isom_CS"/>
</dbReference>
<dbReference type="Proteomes" id="UP000242972">
    <property type="component" value="Unassembled WGS sequence"/>
</dbReference>
<dbReference type="InterPro" id="IPR036291">
    <property type="entry name" value="NAD(P)-bd_dom_sf"/>
</dbReference>
<evidence type="ECO:0000313" key="11">
    <source>
        <dbReference type="Proteomes" id="UP000242972"/>
    </source>
</evidence>
<dbReference type="SUPFAM" id="SSF52096">
    <property type="entry name" value="ClpP/crotonase"/>
    <property type="match status" value="1"/>
</dbReference>
<reference evidence="10 11" key="1">
    <citation type="journal article" date="2014" name="BMC Genomics">
        <title>Comparison of environmental and isolate Sulfobacillus genomes reveals diverse carbon, sulfur, nitrogen, and hydrogen metabolisms.</title>
        <authorList>
            <person name="Justice N.B."/>
            <person name="Norman A."/>
            <person name="Brown C.T."/>
            <person name="Singh A."/>
            <person name="Thomas B.C."/>
            <person name="Banfield J.F."/>
        </authorList>
    </citation>
    <scope>NUCLEOTIDE SEQUENCE [LARGE SCALE GENOMIC DNA]</scope>
    <source>
        <strain evidence="10">AMDSBA4</strain>
    </source>
</reference>
<evidence type="ECO:0000256" key="1">
    <source>
        <dbReference type="ARBA" id="ARBA00013275"/>
    </source>
</evidence>
<dbReference type="Pfam" id="PF00378">
    <property type="entry name" value="ECH_1"/>
    <property type="match status" value="1"/>
</dbReference>
<dbReference type="InterPro" id="IPR020843">
    <property type="entry name" value="ER"/>
</dbReference>
<dbReference type="Pfam" id="PF00107">
    <property type="entry name" value="ADH_zinc_N"/>
    <property type="match status" value="1"/>
</dbReference>
<dbReference type="Gene3D" id="3.90.226.10">
    <property type="entry name" value="2-enoyl-CoA Hydratase, Chain A, domain 1"/>
    <property type="match status" value="1"/>
</dbReference>
<name>A0A2T2XLK6_9FIRM</name>
<dbReference type="PANTHER" id="PTHR24095:SF14">
    <property type="entry name" value="ACETYL-COENZYME A SYNTHETASE 1"/>
    <property type="match status" value="1"/>
</dbReference>
<evidence type="ECO:0000256" key="7">
    <source>
        <dbReference type="ARBA" id="ARBA00022990"/>
    </source>
</evidence>
<keyword evidence="3" id="KW-0597">Phosphoprotein</keyword>
<dbReference type="GO" id="GO:0003857">
    <property type="term" value="F:(3S)-3-hydroxyacyl-CoA dehydrogenase (NAD+) activity"/>
    <property type="evidence" value="ECO:0007669"/>
    <property type="project" value="UniProtKB-EC"/>
</dbReference>
<dbReference type="InterPro" id="IPR011032">
    <property type="entry name" value="GroES-like_sf"/>
</dbReference>
<evidence type="ECO:0000256" key="8">
    <source>
        <dbReference type="ARBA" id="ARBA00049556"/>
    </source>
</evidence>
<evidence type="ECO:0000256" key="2">
    <source>
        <dbReference type="ARBA" id="ARBA00022450"/>
    </source>
</evidence>
<comment type="catalytic activity">
    <reaction evidence="8">
        <text>a (3S)-3-hydroxyacyl-CoA + NAD(+) = a 3-oxoacyl-CoA + NADH + H(+)</text>
        <dbReference type="Rhea" id="RHEA:22432"/>
        <dbReference type="ChEBI" id="CHEBI:15378"/>
        <dbReference type="ChEBI" id="CHEBI:57318"/>
        <dbReference type="ChEBI" id="CHEBI:57540"/>
        <dbReference type="ChEBI" id="CHEBI:57945"/>
        <dbReference type="ChEBI" id="CHEBI:90726"/>
        <dbReference type="EC" id="1.1.1.35"/>
    </reaction>
</comment>
<dbReference type="PROSITE" id="PS00166">
    <property type="entry name" value="ENOYL_COA_HYDRATASE"/>
    <property type="match status" value="1"/>
</dbReference>
<evidence type="ECO:0000256" key="6">
    <source>
        <dbReference type="ARBA" id="ARBA00022840"/>
    </source>
</evidence>
<proteinExistence type="predicted"/>
<dbReference type="SUPFAM" id="SSF51735">
    <property type="entry name" value="NAD(P)-binding Rossmann-fold domains"/>
    <property type="match status" value="1"/>
</dbReference>
<feature type="domain" description="Enoyl reductase (ER)" evidence="9">
    <location>
        <begin position="1256"/>
        <end position="1631"/>
    </location>
</feature>
<keyword evidence="5" id="KW-0547">Nucleotide-binding</keyword>
<dbReference type="Pfam" id="PF00501">
    <property type="entry name" value="AMP-binding"/>
    <property type="match status" value="2"/>
</dbReference>
<dbReference type="EMBL" id="PXYW01000002">
    <property type="protein sequence ID" value="PSR35318.1"/>
    <property type="molecule type" value="Genomic_DNA"/>
</dbReference>
<evidence type="ECO:0000259" key="9">
    <source>
        <dbReference type="SMART" id="SM00829"/>
    </source>
</evidence>
<keyword evidence="6" id="KW-0067">ATP-binding</keyword>
<dbReference type="InterPro" id="IPR045851">
    <property type="entry name" value="AMP-bd_C_sf"/>
</dbReference>
<dbReference type="PROSITE" id="PS00455">
    <property type="entry name" value="AMP_BINDING"/>
    <property type="match status" value="1"/>
</dbReference>
<dbReference type="GO" id="GO:0003987">
    <property type="term" value="F:acetate-CoA ligase activity"/>
    <property type="evidence" value="ECO:0007669"/>
    <property type="project" value="UniProtKB-EC"/>
</dbReference>
<organism evidence="10 11">
    <name type="scientific">Sulfobacillus benefaciens</name>
    <dbReference type="NCBI Taxonomy" id="453960"/>
    <lineage>
        <taxon>Bacteria</taxon>
        <taxon>Bacillati</taxon>
        <taxon>Bacillota</taxon>
        <taxon>Clostridia</taxon>
        <taxon>Eubacteriales</taxon>
        <taxon>Clostridiales Family XVII. Incertae Sedis</taxon>
        <taxon>Sulfobacillus</taxon>
    </lineage>
</organism>
<sequence length="1830" mass="203488">MKHGTIFWSGPPQWLTRRFPAEVLPTIRRCLMSLPLSSFINLWLPSKTIVAKEASRMASPHSATTSATRWPLETNNSWQNALQYHAAAARRTLAWYNFEHQAWLRFDPNSNVWRGYHGATADRVTSATFDAQDPWHMLFDDRQAPFYQWFVGGMTNAGYVEVDLPVLEGYGQHLALIFEGDRWDPEKHQGQGGPVDLRKINRRQLLWETARRSLVLKNLGLNPGDRIALNCPNIPEQIFYIEAAKRMGIIYTPVFGGFSDKTLSDRIEDAQASLVITADGGYRNAEYVPYKTQYTDPALDRYVSVRQALGALKALLNLHLPPEAYARAQEWADFRLSPDLTVAPSDVMQTLGYIIDQLGLDPELSYQLRRDMLEAMANLPSRVAHGVIVIRHTGHQDFVPAARDQLDHDLVEQTNAQWLKAAAQLGLSVKAIEDVAKLSDHDLIRLTWSLVPPVPMEANQPLFIIYTSGSTGKPKGIVHCHGYLSQVMDTMDKVFQANPSHDVLYVVADPGWITGQSYMIAGALACRIPSVITEGSPMFPHAGRFTSIIERHQVTLFKAGSTFMKSIMANPESAELMRRYSTKHLRLATFCAEPVSEAVQSFAIENVTPRYINSYWATEHGAIVLSVPPTTSVVPDTKTYALPYIEAWVGSENEGVIEPVPSGTKGDLILSRPFPSLFRYVWGDVTHFGQPSWRGDQNRYQTTYFRRYGSNFVYLQGDFAVHHEDGGFTLHGRSDDVINVSGHRMGTEEIEGALLKDRVNNPKSPVANALVIGAPHPEKGLVPLALIATNPGHMLTERDRTRLKALVRHEKGAVAVPYDILPVTAFPETRSGKYVRRLVAQIFHEQPIGDISTLKNPEVLPEIIALAKSWRTQELRRERVNPSLAFEGRYITIRLAIDPYEPNARIAVCLLHNPPVNALSERVMDEFLVALAEVTALRHPISLFVISSEIPGIFVAGADIKELKDGFDNWDALNVLPRKAHALCRTLESLPCPTISCLDGSALGGGNELAMATDLRIARDGIDIGQPEINLHINPGYGATQRLPRWFYEKSGMAGLNQALWILLSGRLMSARDAAHFGYIDQVSADHALSAALAWYRTPEGREKIQSSYQARFSRIAKWNQAAQWPFQENLPINIQRAIEHHHRTPRSEVADAILKLVKIGWTQGIDAGLIAEADTFTNLVLDPNQGRAGIAAFLEKRSLPLPTRDVSQEDPSQLERDGLLLPLGSPFLPGITEIPKFQWAQAVIKDPATGIARHGSPESAETLVVIPVPQVGPNQVLVYMLASEVNFNDIWAITGVPVSPFDLHDRDIHVTGSGGAGMVVAAGTEVLREGRVTIGSLVTVYSGQSDILHPDMGLDPMFSQFHIQGYESPDGSHSQFLLADAPQVHPKPGHLTIEAAASYTLALGTVYRALYRTLEIQPGKRLFVEGGSTGTGLEAVKTAARMGLTVTALVSDPKRGERARSNGACHVINRRDPELHHIFTKVPKNPALWRDWEEEGTSWVDRFRQQNQGLGADYVISHAGELMFPRSFQLLADGGTIAFFGASTGYHFTFLGKPGMSTPEHMLDQAKAKPGEGAVIYYGLSDGSVSDEAGLRAIEALRARNLDIVVVTRSDSQRHFVEGLGWGDQVRGVLSLENLQSQLTDPLQWPNGFIDLPDPKQEPFAFRDAIRHYNDAVVKPLGSRLSQYFRSHDNPRGYPDIIVERQQYDSLAHSLSLVRPFTGRVLYFEDLSGIRLSFYAPQVWMRQRHVLMPTASIKGAHLSNSYEVSQMNHLIEQGLLEVTDPVVIPFDHLKEAHQAMWDNRHHGSSYVANIALPELGLKTRQELFQSWGI</sequence>
<protein>
    <recommendedName>
        <fullName evidence="1">acetate--CoA ligase</fullName>
        <ecNumber evidence="1">6.2.1.1</ecNumber>
    </recommendedName>
</protein>
<evidence type="ECO:0000256" key="4">
    <source>
        <dbReference type="ARBA" id="ARBA00022598"/>
    </source>
</evidence>
<gene>
    <name evidence="10" type="ORF">C7B46_01215</name>
</gene>
<dbReference type="GO" id="GO:0006085">
    <property type="term" value="P:acetyl-CoA biosynthetic process"/>
    <property type="evidence" value="ECO:0007669"/>
    <property type="project" value="TreeGrafter"/>
</dbReference>
<evidence type="ECO:0000256" key="5">
    <source>
        <dbReference type="ARBA" id="ARBA00022741"/>
    </source>
</evidence>